<feature type="domain" description="F5/8 type C" evidence="2">
    <location>
        <begin position="178"/>
        <end position="311"/>
    </location>
</feature>
<evidence type="ECO:0000313" key="3">
    <source>
        <dbReference type="EMBL" id="MBM0105729.1"/>
    </source>
</evidence>
<dbReference type="EMBL" id="JAEVLS010000002">
    <property type="protein sequence ID" value="MBM0105729.1"/>
    <property type="molecule type" value="Genomic_DNA"/>
</dbReference>
<accession>A0ABS1WXL8</accession>
<sequence>MKRFACALALLPLLTLGAERGLELEMRYLDEMENVAEWNSLASDGVDASVRAEKGVDGNALVLEYNLNNTAGYAAATRKLPVTLPEDYEISFWMRGEAGRNHFEMKFVDASGDNVWWFRRANFQVTGDWQPIRIKRRQIEFAWGPTNDRTLKSFAGLEFVIAAGEDGGQGNLWFDRLAIKPVERPSQVAKPTLSATSEAQGHAAANAIDGQQRTRWQSDASGKDQILTLDLQAVQEFGGLEIDWAPKLHAQRYSIELSTDGKTWNKVRTVDAGNGGRDSHLLPESEARYIRVSMPQPGRAVGIGELHVRDLQFGASPNAFIESLARNARKGCYPRAYLNEQTYWTIIGVDGDSEESMLSEDGALEIRKGSFSIEPFIRVRDRWLTWADVSIQHSLAENYLPIPTVAWKHSDVMLSTTAYGLGEPGNARTEALYTVRNPTRSRRHYTLALAVRPFQVNPPAQFLNTPGGVSPIQDLAFENGVVHVDKVPSVFPKTPPQSFRAVTLAADTPCEWLSATDAPTKVTDESGFASGALLYTLDLAPGESRDIILDLPQHAGRDGARREGKRVEQQRQLAVSKQVAQTKAEVEQQWRDKLNRVELILPKADQALYDTLRTSLAHVLINRDGPAIQPGSRSYERSWIRDGAMTSEMLLRMGHAEVAKEFLAWYAPYQFANGKVPCCVDRRGADPVPENDSMGEFLFLIDEIYRYTGDEPLLRSMWPAVIKTVDYMDKLRLSERTPENQQGERAAFYGLMPASISHEGYSAKPMHSYWDNFWALGGYEASIRIARALNEKKQMAKFIESRDQFRTDLYRSLNTAMRAHKIDYLPGAAELGDFDATSTTIALTPVGETQMLPPNELNATFERYWKHFTARRTSTSWDAYTPYEWRNLGAFIRLGWRDRGEELIQFFMDDRRPAAWNQWGEVVGRVERESRFIGDMPHGWVASDYGRSLLDMFAFERQADETLVLMAGVPEAWTRKEGFEVRNLRTPFGPLSYSLKVEDDKTTLHVEPLQQMPVGGIAVSWPGEAPPEDHSIQRGFARWLGTDLRINELPFTIVFPR</sequence>
<comment type="caution">
    <text evidence="3">The sequence shown here is derived from an EMBL/GenBank/DDBJ whole genome shotgun (WGS) entry which is preliminary data.</text>
</comment>
<proteinExistence type="predicted"/>
<organism evidence="3 4">
    <name type="scientific">Steroidobacter gossypii</name>
    <dbReference type="NCBI Taxonomy" id="2805490"/>
    <lineage>
        <taxon>Bacteria</taxon>
        <taxon>Pseudomonadati</taxon>
        <taxon>Pseudomonadota</taxon>
        <taxon>Gammaproteobacteria</taxon>
        <taxon>Steroidobacterales</taxon>
        <taxon>Steroidobacteraceae</taxon>
        <taxon>Steroidobacter</taxon>
    </lineage>
</organism>
<dbReference type="SUPFAM" id="SSF48208">
    <property type="entry name" value="Six-hairpin glycosidases"/>
    <property type="match status" value="1"/>
</dbReference>
<reference evidence="3 4" key="1">
    <citation type="journal article" date="2021" name="Int. J. Syst. Evol. Microbiol.">
        <title>Steroidobacter gossypii sp. nov., isolated from soil of cotton cropping field.</title>
        <authorList>
            <person name="Huang R."/>
            <person name="Yang S."/>
            <person name="Zhen C."/>
            <person name="Liu W."/>
        </authorList>
    </citation>
    <scope>NUCLEOTIDE SEQUENCE [LARGE SCALE GENOMIC DNA]</scope>
    <source>
        <strain evidence="3 4">S1-65</strain>
    </source>
</reference>
<dbReference type="Proteomes" id="UP000661077">
    <property type="component" value="Unassembled WGS sequence"/>
</dbReference>
<evidence type="ECO:0000313" key="4">
    <source>
        <dbReference type="Proteomes" id="UP000661077"/>
    </source>
</evidence>
<feature type="region of interest" description="Disordered" evidence="1">
    <location>
        <begin position="190"/>
        <end position="219"/>
    </location>
</feature>
<dbReference type="InterPro" id="IPR012341">
    <property type="entry name" value="6hp_glycosidase-like_sf"/>
</dbReference>
<dbReference type="PROSITE" id="PS50022">
    <property type="entry name" value="FA58C_3"/>
    <property type="match status" value="1"/>
</dbReference>
<dbReference type="Gene3D" id="1.50.10.10">
    <property type="match status" value="1"/>
</dbReference>
<gene>
    <name evidence="3" type="ORF">JM946_13270</name>
</gene>
<dbReference type="InterPro" id="IPR008928">
    <property type="entry name" value="6-hairpin_glycosidase_sf"/>
</dbReference>
<keyword evidence="4" id="KW-1185">Reference proteome</keyword>
<dbReference type="SUPFAM" id="SSF49785">
    <property type="entry name" value="Galactose-binding domain-like"/>
    <property type="match status" value="2"/>
</dbReference>
<protein>
    <submittedName>
        <fullName evidence="3">Discoidin domain-containing protein</fullName>
    </submittedName>
</protein>
<feature type="compositionally biased region" description="Polar residues" evidence="1">
    <location>
        <begin position="209"/>
        <end position="219"/>
    </location>
</feature>
<dbReference type="RefSeq" id="WP_203167756.1">
    <property type="nucleotide sequence ID" value="NZ_JAEVLS010000002.1"/>
</dbReference>
<dbReference type="Gene3D" id="2.60.120.260">
    <property type="entry name" value="Galactose-binding domain-like"/>
    <property type="match status" value="2"/>
</dbReference>
<evidence type="ECO:0000256" key="1">
    <source>
        <dbReference type="SAM" id="MobiDB-lite"/>
    </source>
</evidence>
<name>A0ABS1WXL8_9GAMM</name>
<dbReference type="InterPro" id="IPR000421">
    <property type="entry name" value="FA58C"/>
</dbReference>
<dbReference type="InterPro" id="IPR008979">
    <property type="entry name" value="Galactose-bd-like_sf"/>
</dbReference>
<evidence type="ECO:0000259" key="2">
    <source>
        <dbReference type="PROSITE" id="PS50022"/>
    </source>
</evidence>
<dbReference type="Pfam" id="PF00754">
    <property type="entry name" value="F5_F8_type_C"/>
    <property type="match status" value="1"/>
</dbReference>